<protein>
    <submittedName>
        <fullName evidence="1">Uncharacterized protein</fullName>
    </submittedName>
</protein>
<dbReference type="Proteomes" id="UP000371041">
    <property type="component" value="Chromosome"/>
</dbReference>
<accession>A0A5Q3QJD9</accession>
<sequence>MLYALAAIGAITVIVLLWKAFGPENGVGELFGRPGTQVPPDDDPDFLRKLDEERKNRNNGDPGES</sequence>
<organism evidence="1 2">
    <name type="scientific">Allosaccharopolyspora coralli</name>
    <dbReference type="NCBI Taxonomy" id="2665642"/>
    <lineage>
        <taxon>Bacteria</taxon>
        <taxon>Bacillati</taxon>
        <taxon>Actinomycetota</taxon>
        <taxon>Actinomycetes</taxon>
        <taxon>Pseudonocardiales</taxon>
        <taxon>Pseudonocardiaceae</taxon>
        <taxon>Allosaccharopolyspora</taxon>
    </lineage>
</organism>
<keyword evidence="2" id="KW-1185">Reference proteome</keyword>
<proteinExistence type="predicted"/>
<evidence type="ECO:0000313" key="1">
    <source>
        <dbReference type="EMBL" id="QGK71645.1"/>
    </source>
</evidence>
<dbReference type="RefSeq" id="WP_154078216.1">
    <property type="nucleotide sequence ID" value="NZ_CP045929.1"/>
</dbReference>
<dbReference type="AlphaFoldDB" id="A0A5Q3QJD9"/>
<evidence type="ECO:0000313" key="2">
    <source>
        <dbReference type="Proteomes" id="UP000371041"/>
    </source>
</evidence>
<reference evidence="2" key="1">
    <citation type="submission" date="2019-11" db="EMBL/GenBank/DDBJ databases">
        <title>The complete genome sequence of Saccharopolyspora sp. E2A.</title>
        <authorList>
            <person name="Zhang G."/>
        </authorList>
    </citation>
    <scope>NUCLEOTIDE SEQUENCE [LARGE SCALE GENOMIC DNA]</scope>
    <source>
        <strain evidence="2">E2A</strain>
    </source>
</reference>
<dbReference type="KEGG" id="sace:GIY23_20875"/>
<dbReference type="EMBL" id="CP045929">
    <property type="protein sequence ID" value="QGK71645.1"/>
    <property type="molecule type" value="Genomic_DNA"/>
</dbReference>
<gene>
    <name evidence="1" type="ORF">GIY23_20875</name>
</gene>
<name>A0A5Q3QJD9_9PSEU</name>